<evidence type="ECO:0000256" key="7">
    <source>
        <dbReference type="ARBA" id="ARBA00023065"/>
    </source>
</evidence>
<dbReference type="Pfam" id="PF00999">
    <property type="entry name" value="Na_H_Exchanger"/>
    <property type="match status" value="2"/>
</dbReference>
<evidence type="ECO:0000256" key="2">
    <source>
        <dbReference type="ARBA" id="ARBA00022448"/>
    </source>
</evidence>
<evidence type="ECO:0000313" key="12">
    <source>
        <dbReference type="EMBL" id="PIT93422.1"/>
    </source>
</evidence>
<reference evidence="13" key="1">
    <citation type="submission" date="2017-09" db="EMBL/GenBank/DDBJ databases">
        <title>Depth-based differentiation of microbial function through sediment-hosted aquifers and enrichment of novel symbionts in the deep terrestrial subsurface.</title>
        <authorList>
            <person name="Probst A.J."/>
            <person name="Ladd B."/>
            <person name="Jarett J.K."/>
            <person name="Geller-Mcgrath D.E."/>
            <person name="Sieber C.M.K."/>
            <person name="Emerson J.B."/>
            <person name="Anantharaman K."/>
            <person name="Thomas B.C."/>
            <person name="Malmstrom R."/>
            <person name="Stieglmeier M."/>
            <person name="Klingl A."/>
            <person name="Woyke T."/>
            <person name="Ryan C.M."/>
            <person name="Banfield J.F."/>
        </authorList>
    </citation>
    <scope>NUCLEOTIDE SEQUENCE [LARGE SCALE GENOMIC DNA]</scope>
</reference>
<feature type="transmembrane region" description="Helical" evidence="10">
    <location>
        <begin position="151"/>
        <end position="174"/>
    </location>
</feature>
<feature type="transmembrane region" description="Helical" evidence="10">
    <location>
        <begin position="56"/>
        <end position="74"/>
    </location>
</feature>
<organism evidence="12 13">
    <name type="scientific">Candidatus Harrisonbacteria bacterium CG10_big_fil_rev_8_21_14_0_10_38_8</name>
    <dbReference type="NCBI Taxonomy" id="1974582"/>
    <lineage>
        <taxon>Bacteria</taxon>
        <taxon>Candidatus Harrisoniibacteriota</taxon>
    </lineage>
</organism>
<gene>
    <name evidence="12" type="ORF">COU06_00020</name>
</gene>
<evidence type="ECO:0000256" key="1">
    <source>
        <dbReference type="ARBA" id="ARBA00004141"/>
    </source>
</evidence>
<keyword evidence="4 10" id="KW-0812">Transmembrane</keyword>
<evidence type="ECO:0000259" key="11">
    <source>
        <dbReference type="Pfam" id="PF00999"/>
    </source>
</evidence>
<sequence>MTFFWIALLLIIAKLAGLVEKFGQPAVLGELVAGVILGNLALVGFDFFESVKSDSIITFLAELGVVILLFQIGLESNIQQMKKVGWSALFVAIVGVITPFVLGTYVIGPWLLPGLEFITYLFIGAALTATSVGITARVFKDLGKLQIKEAQIILGAAVIDDVLGLVILTVVSAIATVGVISAGAVGVIVAKAALFLGLSVLLGQVLAEQLGKWFSKINTGTGMKFTLAIAFGLFFAYVAKEVVGLEPIIGAFAAGLVLDPVHFRFFNKPAYCNDLESKLPNLPEEHRKDVEMILEKGSHSHIEELIEPVSFLFVPLFFLVTGMDVSLAALGDPKIVGIALAITIIAIIGKLVAGLAATGNSGMSKLIIGFGMVPRGEVGLIFAAIGQALGVISAEVFSILVIMVILTTLVTPPVLAVLLKKQEQKMAVN</sequence>
<dbReference type="GO" id="GO:0006814">
    <property type="term" value="P:sodium ion transport"/>
    <property type="evidence" value="ECO:0007669"/>
    <property type="project" value="UniProtKB-KW"/>
</dbReference>
<feature type="transmembrane region" description="Helical" evidence="10">
    <location>
        <begin position="180"/>
        <end position="202"/>
    </location>
</feature>
<feature type="transmembrane region" description="Helical" evidence="10">
    <location>
        <begin position="86"/>
        <end position="111"/>
    </location>
</feature>
<protein>
    <submittedName>
        <fullName evidence="12">Cation:proton antiporter</fullName>
    </submittedName>
</protein>
<dbReference type="Proteomes" id="UP000229112">
    <property type="component" value="Unassembled WGS sequence"/>
</dbReference>
<evidence type="ECO:0000256" key="9">
    <source>
        <dbReference type="ARBA" id="ARBA00023201"/>
    </source>
</evidence>
<proteinExistence type="predicted"/>
<dbReference type="EMBL" id="PFAY01000001">
    <property type="protein sequence ID" value="PIT93422.1"/>
    <property type="molecule type" value="Genomic_DNA"/>
</dbReference>
<evidence type="ECO:0000256" key="10">
    <source>
        <dbReference type="SAM" id="Phobius"/>
    </source>
</evidence>
<keyword evidence="5 10" id="KW-1133">Transmembrane helix</keyword>
<dbReference type="InterPro" id="IPR006153">
    <property type="entry name" value="Cation/H_exchanger_TM"/>
</dbReference>
<dbReference type="InterPro" id="IPR038770">
    <property type="entry name" value="Na+/solute_symporter_sf"/>
</dbReference>
<evidence type="ECO:0000256" key="3">
    <source>
        <dbReference type="ARBA" id="ARBA00022449"/>
    </source>
</evidence>
<evidence type="ECO:0000313" key="13">
    <source>
        <dbReference type="Proteomes" id="UP000229112"/>
    </source>
</evidence>
<keyword evidence="2" id="KW-0813">Transport</keyword>
<comment type="caution">
    <text evidence="12">The sequence shown here is derived from an EMBL/GenBank/DDBJ whole genome shotgun (WGS) entry which is preliminary data.</text>
</comment>
<comment type="subcellular location">
    <subcellularLocation>
        <location evidence="1">Membrane</location>
        <topology evidence="1">Multi-pass membrane protein</topology>
    </subcellularLocation>
</comment>
<evidence type="ECO:0000256" key="4">
    <source>
        <dbReference type="ARBA" id="ARBA00022692"/>
    </source>
</evidence>
<evidence type="ECO:0000256" key="6">
    <source>
        <dbReference type="ARBA" id="ARBA00023053"/>
    </source>
</evidence>
<keyword evidence="6" id="KW-0915">Sodium</keyword>
<keyword evidence="9" id="KW-0739">Sodium transport</keyword>
<feature type="transmembrane region" description="Helical" evidence="10">
    <location>
        <begin position="309"/>
        <end position="329"/>
    </location>
</feature>
<feature type="transmembrane region" description="Helical" evidence="10">
    <location>
        <begin position="222"/>
        <end position="239"/>
    </location>
</feature>
<dbReference type="PANTHER" id="PTHR43562:SF3">
    <property type="entry name" value="SODIUM ION_PROTON EXCHANGER (EUROFUNG)"/>
    <property type="match status" value="1"/>
</dbReference>
<keyword evidence="3" id="KW-0050">Antiport</keyword>
<feature type="domain" description="Cation/H+ exchanger transmembrane" evidence="11">
    <location>
        <begin position="10"/>
        <end position="262"/>
    </location>
</feature>
<dbReference type="GO" id="GO:0015297">
    <property type="term" value="F:antiporter activity"/>
    <property type="evidence" value="ECO:0007669"/>
    <property type="project" value="UniProtKB-KW"/>
</dbReference>
<dbReference type="AlphaFoldDB" id="A0A2M6WKW9"/>
<dbReference type="Gene3D" id="1.20.1530.20">
    <property type="match status" value="2"/>
</dbReference>
<keyword evidence="7" id="KW-0406">Ion transport</keyword>
<evidence type="ECO:0000256" key="5">
    <source>
        <dbReference type="ARBA" id="ARBA00022989"/>
    </source>
</evidence>
<feature type="domain" description="Cation/H+ exchanger transmembrane" evidence="11">
    <location>
        <begin position="296"/>
        <end position="421"/>
    </location>
</feature>
<dbReference type="PANTHER" id="PTHR43562">
    <property type="entry name" value="NAPA-TYPE SODIUM/HYDROGEN ANTIPORTER"/>
    <property type="match status" value="1"/>
</dbReference>
<accession>A0A2M6WKW9</accession>
<feature type="transmembrane region" description="Helical" evidence="10">
    <location>
        <begin position="335"/>
        <end position="355"/>
    </location>
</feature>
<feature type="transmembrane region" description="Helical" evidence="10">
    <location>
        <begin position="396"/>
        <end position="419"/>
    </location>
</feature>
<keyword evidence="8 10" id="KW-0472">Membrane</keyword>
<feature type="transmembrane region" description="Helical" evidence="10">
    <location>
        <begin position="117"/>
        <end position="139"/>
    </location>
</feature>
<evidence type="ECO:0000256" key="8">
    <source>
        <dbReference type="ARBA" id="ARBA00023136"/>
    </source>
</evidence>
<dbReference type="GO" id="GO:1902600">
    <property type="term" value="P:proton transmembrane transport"/>
    <property type="evidence" value="ECO:0007669"/>
    <property type="project" value="InterPro"/>
</dbReference>
<name>A0A2M6WKW9_9BACT</name>
<dbReference type="GO" id="GO:0016020">
    <property type="term" value="C:membrane"/>
    <property type="evidence" value="ECO:0007669"/>
    <property type="project" value="UniProtKB-SubCell"/>
</dbReference>